<dbReference type="InterPro" id="IPR020846">
    <property type="entry name" value="MFS_dom"/>
</dbReference>
<dbReference type="SUPFAM" id="SSF103473">
    <property type="entry name" value="MFS general substrate transporter"/>
    <property type="match status" value="1"/>
</dbReference>
<dbReference type="InterPro" id="IPR036259">
    <property type="entry name" value="MFS_trans_sf"/>
</dbReference>
<feature type="transmembrane region" description="Helical" evidence="3">
    <location>
        <begin position="103"/>
        <end position="123"/>
    </location>
</feature>
<evidence type="ECO:0000313" key="6">
    <source>
        <dbReference type="Proteomes" id="UP001159428"/>
    </source>
</evidence>
<comment type="subcellular location">
    <subcellularLocation>
        <location evidence="1">Membrane</location>
        <topology evidence="1">Multi-pass membrane protein</topology>
    </subcellularLocation>
</comment>
<reference evidence="5 6" key="1">
    <citation type="submission" date="2022-05" db="EMBL/GenBank/DDBJ databases">
        <authorList>
            <consortium name="Genoscope - CEA"/>
            <person name="William W."/>
        </authorList>
    </citation>
    <scope>NUCLEOTIDE SEQUENCE [LARGE SCALE GENOMIC DNA]</scope>
</reference>
<feature type="transmembrane region" description="Helical" evidence="3">
    <location>
        <begin position="135"/>
        <end position="155"/>
    </location>
</feature>
<feature type="transmembrane region" description="Helical" evidence="3">
    <location>
        <begin position="377"/>
        <end position="397"/>
    </location>
</feature>
<dbReference type="EMBL" id="CALNXJ010000018">
    <property type="protein sequence ID" value="CAH3121035.1"/>
    <property type="molecule type" value="Genomic_DNA"/>
</dbReference>
<dbReference type="CDD" id="cd17352">
    <property type="entry name" value="MFS_MCT_SLC16"/>
    <property type="match status" value="1"/>
</dbReference>
<evidence type="ECO:0000259" key="4">
    <source>
        <dbReference type="PROSITE" id="PS50850"/>
    </source>
</evidence>
<name>A0AAU9WPD0_9CNID</name>
<feature type="transmembrane region" description="Helical" evidence="3">
    <location>
        <begin position="253"/>
        <end position="273"/>
    </location>
</feature>
<dbReference type="PANTHER" id="PTHR11360">
    <property type="entry name" value="MONOCARBOXYLATE TRANSPORTER"/>
    <property type="match status" value="1"/>
</dbReference>
<feature type="transmembrane region" description="Helical" evidence="3">
    <location>
        <begin position="36"/>
        <end position="64"/>
    </location>
</feature>
<keyword evidence="3" id="KW-0812">Transmembrane</keyword>
<keyword evidence="3" id="KW-1133">Transmembrane helix</keyword>
<feature type="transmembrane region" description="Helical" evidence="3">
    <location>
        <begin position="318"/>
        <end position="338"/>
    </location>
</feature>
<evidence type="ECO:0000313" key="5">
    <source>
        <dbReference type="EMBL" id="CAH3121035.1"/>
    </source>
</evidence>
<feature type="transmembrane region" description="Helical" evidence="3">
    <location>
        <begin position="76"/>
        <end position="96"/>
    </location>
</feature>
<feature type="transmembrane region" description="Helical" evidence="3">
    <location>
        <begin position="409"/>
        <end position="431"/>
    </location>
</feature>
<dbReference type="InterPro" id="IPR050327">
    <property type="entry name" value="Proton-linked_MCT"/>
</dbReference>
<dbReference type="PROSITE" id="PS50850">
    <property type="entry name" value="MFS"/>
    <property type="match status" value="1"/>
</dbReference>
<evidence type="ECO:0000256" key="1">
    <source>
        <dbReference type="ARBA" id="ARBA00004141"/>
    </source>
</evidence>
<dbReference type="GO" id="GO:0016020">
    <property type="term" value="C:membrane"/>
    <property type="evidence" value="ECO:0007669"/>
    <property type="project" value="UniProtKB-SubCell"/>
</dbReference>
<dbReference type="AlphaFoldDB" id="A0AAU9WPD0"/>
<comment type="caution">
    <text evidence="5">The sequence shown here is derived from an EMBL/GenBank/DDBJ whole genome shotgun (WGS) entry which is preliminary data.</text>
</comment>
<feature type="transmembrane region" description="Helical" evidence="3">
    <location>
        <begin position="344"/>
        <end position="365"/>
    </location>
</feature>
<feature type="region of interest" description="Disordered" evidence="2">
    <location>
        <begin position="1"/>
        <end position="24"/>
    </location>
</feature>
<dbReference type="Proteomes" id="UP001159428">
    <property type="component" value="Unassembled WGS sequence"/>
</dbReference>
<dbReference type="PANTHER" id="PTHR11360:SF251">
    <property type="entry name" value="MAJOR FACILITATOR SUPERFAMILY (MFS) PROFILE DOMAIN-CONTAINING PROTEIN"/>
    <property type="match status" value="1"/>
</dbReference>
<feature type="compositionally biased region" description="Basic and acidic residues" evidence="2">
    <location>
        <begin position="1"/>
        <end position="15"/>
    </location>
</feature>
<feature type="transmembrane region" description="Helical" evidence="3">
    <location>
        <begin position="162"/>
        <end position="183"/>
    </location>
</feature>
<dbReference type="Gene3D" id="1.20.1250.20">
    <property type="entry name" value="MFS general substrate transporter like domains"/>
    <property type="match status" value="1"/>
</dbReference>
<dbReference type="GO" id="GO:0022857">
    <property type="term" value="F:transmembrane transporter activity"/>
    <property type="evidence" value="ECO:0007669"/>
    <property type="project" value="InterPro"/>
</dbReference>
<evidence type="ECO:0000256" key="2">
    <source>
        <dbReference type="SAM" id="MobiDB-lite"/>
    </source>
</evidence>
<keyword evidence="3" id="KW-0472">Membrane</keyword>
<feature type="domain" description="Major facilitator superfamily (MFS) profile" evidence="4">
    <location>
        <begin position="251"/>
        <end position="464"/>
    </location>
</feature>
<keyword evidence="6" id="KW-1185">Reference proteome</keyword>
<sequence length="464" mass="50858">MATGHGDDEGHEHITRSPNFPSGATEKDRFDGGCSWVVCIAGFLIQCIVCAQGNLSGLIFTAVLNEYNNTSQSQTAWVTALAAGVSDGFAMIPAILGNRFGFANVIMLGGVICAVGMFTSSFAPNIYVLYLTYGLVWGFGSCLCNCAALFVLPHFFSARIGLANGIVFFGAPVGTLALTPFVAHLLQRVRLARTFQILAGIQLVIMFSGFMIRLAPSPPPPPPSPPSKSDQLHIIKNERKSGFDWKIFKNKGYMTFVVALCLFMPTYLVPYVHSVRLAEDSGIDPIQAALLINFVAFGSVIVRPFFGKLMDMRYVNRLTALQITLLLLSVFTTLVPIATNYEWLATYAFLFGFLEGCFVISLPLIVQDLVEKKQQAFALGSLFCFRSIPMTAGPSIAGWIYDVTQSYDVAFFSAGVVTVLSTCMMFLVPLFKNRSYSKQRETVQVVRNSELCHMENIVAKETCL</sequence>
<evidence type="ECO:0000256" key="3">
    <source>
        <dbReference type="SAM" id="Phobius"/>
    </source>
</evidence>
<feature type="transmembrane region" description="Helical" evidence="3">
    <location>
        <begin position="285"/>
        <end position="306"/>
    </location>
</feature>
<organism evidence="5 6">
    <name type="scientific">Pocillopora meandrina</name>
    <dbReference type="NCBI Taxonomy" id="46732"/>
    <lineage>
        <taxon>Eukaryota</taxon>
        <taxon>Metazoa</taxon>
        <taxon>Cnidaria</taxon>
        <taxon>Anthozoa</taxon>
        <taxon>Hexacorallia</taxon>
        <taxon>Scleractinia</taxon>
        <taxon>Astrocoeniina</taxon>
        <taxon>Pocilloporidae</taxon>
        <taxon>Pocillopora</taxon>
    </lineage>
</organism>
<dbReference type="InterPro" id="IPR011701">
    <property type="entry name" value="MFS"/>
</dbReference>
<accession>A0AAU9WPD0</accession>
<gene>
    <name evidence="5" type="ORF">PMEA_00009003</name>
</gene>
<dbReference type="Pfam" id="PF07690">
    <property type="entry name" value="MFS_1"/>
    <property type="match status" value="1"/>
</dbReference>
<protein>
    <recommendedName>
        <fullName evidence="4">Major facilitator superfamily (MFS) profile domain-containing protein</fullName>
    </recommendedName>
</protein>
<proteinExistence type="predicted"/>